<evidence type="ECO:0000313" key="1">
    <source>
        <dbReference type="EMBL" id="KAB8294973.1"/>
    </source>
</evidence>
<sequence length="187" mass="21066">MFITTSNWVKVHFISWLLNYWHQYLDFSDKACFKIPEPNHTQNNAQCSDVERIGYKAHLRAKEPINPCVVLLALPNIPLPNLCRGNLSPGDLNLESSPLPQSQNLESLEICQRSSLGLLLTLLCPWALLPQLLDTSLLPLLLNNTGTRGSWKALEDEWCEDDIGERDCLSGNSCELVCCWAIDKSLC</sequence>
<comment type="caution">
    <text evidence="1">The sequence shown here is derived from an EMBL/GenBank/DDBJ whole genome shotgun (WGS) entry which is preliminary data.</text>
</comment>
<evidence type="ECO:0000313" key="2">
    <source>
        <dbReference type="Proteomes" id="UP000326757"/>
    </source>
</evidence>
<keyword evidence="2" id="KW-1185">Reference proteome</keyword>
<dbReference type="EMBL" id="VIGI01000010">
    <property type="protein sequence ID" value="KAB8294973.1"/>
    <property type="molecule type" value="Genomic_DNA"/>
</dbReference>
<organism evidence="1 2">
    <name type="scientific">Monilinia laxa</name>
    <name type="common">Brown rot fungus</name>
    <name type="synonym">Sclerotinia laxa</name>
    <dbReference type="NCBI Taxonomy" id="61186"/>
    <lineage>
        <taxon>Eukaryota</taxon>
        <taxon>Fungi</taxon>
        <taxon>Dikarya</taxon>
        <taxon>Ascomycota</taxon>
        <taxon>Pezizomycotina</taxon>
        <taxon>Leotiomycetes</taxon>
        <taxon>Helotiales</taxon>
        <taxon>Sclerotiniaceae</taxon>
        <taxon>Monilinia</taxon>
    </lineage>
</organism>
<protein>
    <submittedName>
        <fullName evidence="1">Uncharacterized protein</fullName>
    </submittedName>
</protein>
<dbReference type="AlphaFoldDB" id="A0A5N6JZM2"/>
<dbReference type="Proteomes" id="UP000326757">
    <property type="component" value="Unassembled WGS sequence"/>
</dbReference>
<gene>
    <name evidence="1" type="ORF">EYC80_006925</name>
</gene>
<accession>A0A5N6JZM2</accession>
<name>A0A5N6JZM2_MONLA</name>
<reference evidence="1 2" key="1">
    <citation type="submission" date="2019-06" db="EMBL/GenBank/DDBJ databases">
        <title>Genome Sequence of the Brown Rot Fungal Pathogen Monilinia laxa.</title>
        <authorList>
            <person name="De Miccolis Angelini R.M."/>
            <person name="Landi L."/>
            <person name="Abate D."/>
            <person name="Pollastro S."/>
            <person name="Romanazzi G."/>
            <person name="Faretra F."/>
        </authorList>
    </citation>
    <scope>NUCLEOTIDE SEQUENCE [LARGE SCALE GENOMIC DNA]</scope>
    <source>
        <strain evidence="1 2">Mlax316</strain>
    </source>
</reference>
<proteinExistence type="predicted"/>